<dbReference type="OrthoDB" id="9769912at2"/>
<evidence type="ECO:0000256" key="12">
    <source>
        <dbReference type="ARBA" id="ARBA00049954"/>
    </source>
</evidence>
<dbReference type="InterPro" id="IPR020568">
    <property type="entry name" value="Ribosomal_Su5_D2-typ_SF"/>
</dbReference>
<evidence type="ECO:0000256" key="9">
    <source>
        <dbReference type="ARBA" id="ARBA00022777"/>
    </source>
</evidence>
<keyword evidence="17" id="KW-1185">Reference proteome</keyword>
<dbReference type="SUPFAM" id="SSF55060">
    <property type="entry name" value="GHMP Kinase, C-terminal domain"/>
    <property type="match status" value="1"/>
</dbReference>
<evidence type="ECO:0000256" key="8">
    <source>
        <dbReference type="ARBA" id="ARBA00022741"/>
    </source>
</evidence>
<keyword evidence="13" id="KW-0963">Cytoplasm</keyword>
<dbReference type="PANTHER" id="PTHR20861:SF1">
    <property type="entry name" value="HOMOSERINE KINASE"/>
    <property type="match status" value="1"/>
</dbReference>
<dbReference type="EC" id="2.7.1.39" evidence="3 13"/>
<evidence type="ECO:0000256" key="6">
    <source>
        <dbReference type="ARBA" id="ARBA00022679"/>
    </source>
</evidence>
<evidence type="ECO:0000256" key="5">
    <source>
        <dbReference type="ARBA" id="ARBA00022605"/>
    </source>
</evidence>
<sequence>MIVEGVVRVPGSSANLGPGFDVLALAIGMYLEVRATPSKNFRVTANGEGSELRSDANHMGSVIAKKVLGHDHVHLDIRSEIPLARGLGSSAAFSVAVATALGAKDPLSLAVGLEGHPENAAASYAGGLVAAGCIDGDPIFERLEVDSRIRLVLVVPRIRLSTEEARKTLAPLVPREDAVFNLQRAVLLSHALADITRLQQGLFDDRLHQLQRSQLFPQAISIIDVLIHSGAIGATWSGAGPTMIGFSSSSDAESVVACTRKHLDRLEIDAQVLSVGVDHRGVEKVLDS</sequence>
<feature type="domain" description="GHMP kinase N-terminal" evidence="14">
    <location>
        <begin position="68"/>
        <end position="127"/>
    </location>
</feature>
<keyword evidence="7 13" id="KW-0791">Threonine biosynthesis</keyword>
<dbReference type="HAMAP" id="MF_00384">
    <property type="entry name" value="Homoser_kinase"/>
    <property type="match status" value="1"/>
</dbReference>
<dbReference type="Gene3D" id="3.30.70.890">
    <property type="entry name" value="GHMP kinase, C-terminal domain"/>
    <property type="match status" value="1"/>
</dbReference>
<evidence type="ECO:0000259" key="15">
    <source>
        <dbReference type="Pfam" id="PF08544"/>
    </source>
</evidence>
<gene>
    <name evidence="13" type="primary">thrB</name>
    <name evidence="16" type="ORF">SAMN02745225_00688</name>
</gene>
<evidence type="ECO:0000256" key="10">
    <source>
        <dbReference type="ARBA" id="ARBA00022840"/>
    </source>
</evidence>
<evidence type="ECO:0000256" key="4">
    <source>
        <dbReference type="ARBA" id="ARBA00017858"/>
    </source>
</evidence>
<comment type="catalytic activity">
    <reaction evidence="11 13">
        <text>L-homoserine + ATP = O-phospho-L-homoserine + ADP + H(+)</text>
        <dbReference type="Rhea" id="RHEA:13985"/>
        <dbReference type="ChEBI" id="CHEBI:15378"/>
        <dbReference type="ChEBI" id="CHEBI:30616"/>
        <dbReference type="ChEBI" id="CHEBI:57476"/>
        <dbReference type="ChEBI" id="CHEBI:57590"/>
        <dbReference type="ChEBI" id="CHEBI:456216"/>
        <dbReference type="EC" id="2.7.1.39"/>
    </reaction>
</comment>
<dbReference type="PIRSF" id="PIRSF000676">
    <property type="entry name" value="Homoser_kin"/>
    <property type="match status" value="1"/>
</dbReference>
<dbReference type="SUPFAM" id="SSF54211">
    <property type="entry name" value="Ribosomal protein S5 domain 2-like"/>
    <property type="match status" value="1"/>
</dbReference>
<name>A0A1M4TPX7_9ACTN</name>
<dbReference type="EMBL" id="FQUL01000006">
    <property type="protein sequence ID" value="SHE46445.1"/>
    <property type="molecule type" value="Genomic_DNA"/>
</dbReference>
<dbReference type="UniPathway" id="UPA00050">
    <property type="reaction ID" value="UER00064"/>
</dbReference>
<dbReference type="InterPro" id="IPR013750">
    <property type="entry name" value="GHMP_kinase_C_dom"/>
</dbReference>
<feature type="binding site" evidence="13">
    <location>
        <begin position="82"/>
        <end position="92"/>
    </location>
    <ligand>
        <name>ATP</name>
        <dbReference type="ChEBI" id="CHEBI:30616"/>
    </ligand>
</feature>
<proteinExistence type="inferred from homology"/>
<comment type="similarity">
    <text evidence="2 13">Belongs to the GHMP kinase family. Homoserine kinase subfamily.</text>
</comment>
<evidence type="ECO:0000256" key="7">
    <source>
        <dbReference type="ARBA" id="ARBA00022697"/>
    </source>
</evidence>
<dbReference type="Gene3D" id="3.30.230.10">
    <property type="match status" value="1"/>
</dbReference>
<comment type="pathway">
    <text evidence="1 13">Amino-acid biosynthesis; L-threonine biosynthesis; L-threonine from L-aspartate: step 4/5.</text>
</comment>
<dbReference type="Proteomes" id="UP000184295">
    <property type="component" value="Unassembled WGS sequence"/>
</dbReference>
<evidence type="ECO:0000256" key="1">
    <source>
        <dbReference type="ARBA" id="ARBA00005015"/>
    </source>
</evidence>
<keyword evidence="8 13" id="KW-0547">Nucleotide-binding</keyword>
<dbReference type="PROSITE" id="PS00627">
    <property type="entry name" value="GHMP_KINASES_ATP"/>
    <property type="match status" value="1"/>
</dbReference>
<dbReference type="GO" id="GO:0009088">
    <property type="term" value="P:threonine biosynthetic process"/>
    <property type="evidence" value="ECO:0007669"/>
    <property type="project" value="UniProtKB-UniRule"/>
</dbReference>
<evidence type="ECO:0000313" key="17">
    <source>
        <dbReference type="Proteomes" id="UP000184295"/>
    </source>
</evidence>
<comment type="function">
    <text evidence="12 13">Catalyzes the ATP-dependent phosphorylation of L-homoserine to L-homoserine phosphate.</text>
</comment>
<dbReference type="InterPro" id="IPR000870">
    <property type="entry name" value="Homoserine_kinase"/>
</dbReference>
<dbReference type="RefSeq" id="WP_072788754.1">
    <property type="nucleotide sequence ID" value="NZ_FQUL01000006.1"/>
</dbReference>
<dbReference type="PANTHER" id="PTHR20861">
    <property type="entry name" value="HOMOSERINE/4-DIPHOSPHOCYTIDYL-2-C-METHYL-D-ERYTHRITOL KINASE"/>
    <property type="match status" value="1"/>
</dbReference>
<organism evidence="16 17">
    <name type="scientific">Ferrithrix thermotolerans DSM 19514</name>
    <dbReference type="NCBI Taxonomy" id="1121881"/>
    <lineage>
        <taxon>Bacteria</taxon>
        <taxon>Bacillati</taxon>
        <taxon>Actinomycetota</taxon>
        <taxon>Acidimicrobiia</taxon>
        <taxon>Acidimicrobiales</taxon>
        <taxon>Acidimicrobiaceae</taxon>
        <taxon>Ferrithrix</taxon>
    </lineage>
</organism>
<evidence type="ECO:0000259" key="14">
    <source>
        <dbReference type="Pfam" id="PF00288"/>
    </source>
</evidence>
<keyword evidence="10 13" id="KW-0067">ATP-binding</keyword>
<accession>A0A1M4TPX7</accession>
<keyword evidence="9 13" id="KW-0418">Kinase</keyword>
<evidence type="ECO:0000256" key="13">
    <source>
        <dbReference type="HAMAP-Rule" id="MF_00384"/>
    </source>
</evidence>
<dbReference type="GO" id="GO:0005737">
    <property type="term" value="C:cytoplasm"/>
    <property type="evidence" value="ECO:0007669"/>
    <property type="project" value="UniProtKB-SubCell"/>
</dbReference>
<dbReference type="STRING" id="1121881.SAMN02745225_00688"/>
<keyword evidence="6 13" id="KW-0808">Transferase</keyword>
<dbReference type="AlphaFoldDB" id="A0A1M4TPX7"/>
<feature type="domain" description="GHMP kinase C-terminal" evidence="15">
    <location>
        <begin position="193"/>
        <end position="261"/>
    </location>
</feature>
<dbReference type="Pfam" id="PF08544">
    <property type="entry name" value="GHMP_kinases_C"/>
    <property type="match status" value="1"/>
</dbReference>
<dbReference type="InterPro" id="IPR006203">
    <property type="entry name" value="GHMP_knse_ATP-bd_CS"/>
</dbReference>
<reference evidence="17" key="1">
    <citation type="submission" date="2016-11" db="EMBL/GenBank/DDBJ databases">
        <authorList>
            <person name="Varghese N."/>
            <person name="Submissions S."/>
        </authorList>
    </citation>
    <scope>NUCLEOTIDE SEQUENCE [LARGE SCALE GENOMIC DNA]</scope>
    <source>
        <strain evidence="17">DSM 19514</strain>
    </source>
</reference>
<evidence type="ECO:0000256" key="11">
    <source>
        <dbReference type="ARBA" id="ARBA00049375"/>
    </source>
</evidence>
<dbReference type="GO" id="GO:0005524">
    <property type="term" value="F:ATP binding"/>
    <property type="evidence" value="ECO:0007669"/>
    <property type="project" value="UniProtKB-UniRule"/>
</dbReference>
<dbReference type="Pfam" id="PF00288">
    <property type="entry name" value="GHMP_kinases_N"/>
    <property type="match status" value="1"/>
</dbReference>
<dbReference type="GO" id="GO:0004413">
    <property type="term" value="F:homoserine kinase activity"/>
    <property type="evidence" value="ECO:0007669"/>
    <property type="project" value="UniProtKB-UniRule"/>
</dbReference>
<evidence type="ECO:0000313" key="16">
    <source>
        <dbReference type="EMBL" id="SHE46445.1"/>
    </source>
</evidence>
<evidence type="ECO:0000256" key="3">
    <source>
        <dbReference type="ARBA" id="ARBA00012078"/>
    </source>
</evidence>
<keyword evidence="5 13" id="KW-0028">Amino-acid biosynthesis</keyword>
<dbReference type="InterPro" id="IPR006204">
    <property type="entry name" value="GHMP_kinase_N_dom"/>
</dbReference>
<dbReference type="InterPro" id="IPR014721">
    <property type="entry name" value="Ribsml_uS5_D2-typ_fold_subgr"/>
</dbReference>
<protein>
    <recommendedName>
        <fullName evidence="4 13">Homoserine kinase</fullName>
        <shortName evidence="13">HK</shortName>
        <shortName evidence="13">HSK</shortName>
        <ecNumber evidence="3 13">2.7.1.39</ecNumber>
    </recommendedName>
</protein>
<comment type="subcellular location">
    <subcellularLocation>
        <location evidence="13">Cytoplasm</location>
    </subcellularLocation>
</comment>
<evidence type="ECO:0000256" key="2">
    <source>
        <dbReference type="ARBA" id="ARBA00007370"/>
    </source>
</evidence>
<dbReference type="InterPro" id="IPR036554">
    <property type="entry name" value="GHMP_kinase_C_sf"/>
</dbReference>
<dbReference type="PRINTS" id="PR00958">
    <property type="entry name" value="HOMSERKINASE"/>
</dbReference>